<protein>
    <submittedName>
        <fullName evidence="2">Uncharacterized protein</fullName>
    </submittedName>
</protein>
<evidence type="ECO:0000313" key="2">
    <source>
        <dbReference type="EMBL" id="CAL1356491.1"/>
    </source>
</evidence>
<feature type="compositionally biased region" description="Polar residues" evidence="1">
    <location>
        <begin position="577"/>
        <end position="597"/>
    </location>
</feature>
<reference evidence="2 3" key="1">
    <citation type="submission" date="2024-04" db="EMBL/GenBank/DDBJ databases">
        <authorList>
            <person name="Fracassetti M."/>
        </authorList>
    </citation>
    <scope>NUCLEOTIDE SEQUENCE [LARGE SCALE GENOMIC DNA]</scope>
</reference>
<accession>A0AAV2CL47</accession>
<dbReference type="PANTHER" id="PTHR47165">
    <property type="entry name" value="OS03G0429900 PROTEIN"/>
    <property type="match status" value="1"/>
</dbReference>
<feature type="compositionally biased region" description="Polar residues" evidence="1">
    <location>
        <begin position="645"/>
        <end position="654"/>
    </location>
</feature>
<dbReference type="Proteomes" id="UP001497516">
    <property type="component" value="Chromosome 1"/>
</dbReference>
<proteinExistence type="predicted"/>
<dbReference type="Gene3D" id="2.40.50.140">
    <property type="entry name" value="Nucleic acid-binding proteins"/>
    <property type="match status" value="2"/>
</dbReference>
<name>A0AAV2CL47_9ROSI</name>
<dbReference type="InterPro" id="IPR012340">
    <property type="entry name" value="NA-bd_OB-fold"/>
</dbReference>
<dbReference type="InterPro" id="IPR047192">
    <property type="entry name" value="Euk_RPA1_DBD_C"/>
</dbReference>
<feature type="region of interest" description="Disordered" evidence="1">
    <location>
        <begin position="643"/>
        <end position="681"/>
    </location>
</feature>
<evidence type="ECO:0000313" key="3">
    <source>
        <dbReference type="Proteomes" id="UP001497516"/>
    </source>
</evidence>
<organism evidence="2 3">
    <name type="scientific">Linum trigynum</name>
    <dbReference type="NCBI Taxonomy" id="586398"/>
    <lineage>
        <taxon>Eukaryota</taxon>
        <taxon>Viridiplantae</taxon>
        <taxon>Streptophyta</taxon>
        <taxon>Embryophyta</taxon>
        <taxon>Tracheophyta</taxon>
        <taxon>Spermatophyta</taxon>
        <taxon>Magnoliopsida</taxon>
        <taxon>eudicotyledons</taxon>
        <taxon>Gunneridae</taxon>
        <taxon>Pentapetalae</taxon>
        <taxon>rosids</taxon>
        <taxon>fabids</taxon>
        <taxon>Malpighiales</taxon>
        <taxon>Linaceae</taxon>
        <taxon>Linum</taxon>
    </lineage>
</organism>
<sequence length="681" mass="73798">MNHILLSKLSWTDKSPVLKLHLLHSWTAGNPARPGGFTERATLWTDELGVLVQGLAPNQISAQLDEVLAVGTVYFVTKFFQRKSRKRWAACSNERVLSFTSNTSFVPSTEDNSTFCPDSFEFRQLEDLHAIASLNEALVDVVGRLVSATPVGYVQKQNRSIKRQTIVIQNERETSLSVTLWEEFAERLVLPDLIQMDGAAPVIVAFTSLNISVWRGTVSASNSSATRIVMLPPVPQAQALALHFGNAAGAIGVIPTEIDTPEKAMTVYRESFRTIPELQTIQSTSTMGGKFRCTGKITDIDMSRPWCYLGCSICCKAAVTRDAPFWCDKCDTTVHPHQLKQCFRIRLMVQAGSAFAPFVLLGQTAKTLLGVSASALFAAAPDRGGGYPPEIENLLAKEYTFLLNLPLGQSADPMDDFCVSGVERDEQPFTLGKRTHGPRFGNKNGSVIATVAELFHTSSRVSKQAPSRHCTELPSSYNTSTVNEAFVQETDQFRAPRPLQTLDMSKFVGGTATAAFNAVLSAVNAPSTPVKTSENLGAAEVLPDLKPNASPGLNNTVVGMHISTLACTEEIKEPPRDSQSLESHQVQPQNSGDNASPSAGMGHPHIHGNSLAVADLSKTVPPSMLPINPINHPLAKVKIEKLESSLGNKTNPSKNSDDLPISHLKSRTSSSKGKAVVKKLF</sequence>
<feature type="region of interest" description="Disordered" evidence="1">
    <location>
        <begin position="572"/>
        <end position="608"/>
    </location>
</feature>
<evidence type="ECO:0000256" key="1">
    <source>
        <dbReference type="SAM" id="MobiDB-lite"/>
    </source>
</evidence>
<dbReference type="PANTHER" id="PTHR47165:SF4">
    <property type="entry name" value="OS03G0429900 PROTEIN"/>
    <property type="match status" value="1"/>
</dbReference>
<gene>
    <name evidence="2" type="ORF">LTRI10_LOCUS4194</name>
</gene>
<dbReference type="AlphaFoldDB" id="A0AAV2CL47"/>
<dbReference type="EMBL" id="OZ034813">
    <property type="protein sequence ID" value="CAL1356491.1"/>
    <property type="molecule type" value="Genomic_DNA"/>
</dbReference>
<dbReference type="CDD" id="cd04476">
    <property type="entry name" value="RPA1_DBD_C"/>
    <property type="match status" value="1"/>
</dbReference>
<dbReference type="SUPFAM" id="SSF50249">
    <property type="entry name" value="Nucleic acid-binding proteins"/>
    <property type="match status" value="2"/>
</dbReference>
<keyword evidence="3" id="KW-1185">Reference proteome</keyword>